<name>A0A7S3VJV0_DUNTE</name>
<gene>
    <name evidence="2" type="ORF">DTER00134_LOCUS5922</name>
</gene>
<accession>A0A7S3VJV0</accession>
<sequence>MRPLAGWFGLAALAIGTFALAAHPEGKVPHFSQCSRCTKCIASGQNTRHVFSAAGNESRLPEQLQPRQFAPSRSFYTSEHRPKCEVCSGCSMQLIDISEAPPVDLAEYKLQFHSDPVTSSRTTWVMKAVPLPSDTPGKARKISSKPPDDERDQSALVKVFCVPRELGKTDLHKGHWASENACSQDAYARTMLNIGLKRLSEDCGMGEMLPDVSSALEALLWKLTLCLDVLHRKPRCM</sequence>
<evidence type="ECO:0000256" key="1">
    <source>
        <dbReference type="SAM" id="SignalP"/>
    </source>
</evidence>
<dbReference type="AlphaFoldDB" id="A0A7S3VJV0"/>
<protein>
    <submittedName>
        <fullName evidence="2">Uncharacterized protein</fullName>
    </submittedName>
</protein>
<feature type="signal peptide" evidence="1">
    <location>
        <begin position="1"/>
        <end position="21"/>
    </location>
</feature>
<proteinExistence type="predicted"/>
<feature type="chain" id="PRO_5030919125" evidence="1">
    <location>
        <begin position="22"/>
        <end position="237"/>
    </location>
</feature>
<organism evidence="2">
    <name type="scientific">Dunaliella tertiolecta</name>
    <name type="common">Green alga</name>
    <dbReference type="NCBI Taxonomy" id="3047"/>
    <lineage>
        <taxon>Eukaryota</taxon>
        <taxon>Viridiplantae</taxon>
        <taxon>Chlorophyta</taxon>
        <taxon>core chlorophytes</taxon>
        <taxon>Chlorophyceae</taxon>
        <taxon>CS clade</taxon>
        <taxon>Chlamydomonadales</taxon>
        <taxon>Dunaliellaceae</taxon>
        <taxon>Dunaliella</taxon>
    </lineage>
</organism>
<keyword evidence="1" id="KW-0732">Signal</keyword>
<reference evidence="2" key="1">
    <citation type="submission" date="2021-01" db="EMBL/GenBank/DDBJ databases">
        <authorList>
            <person name="Corre E."/>
            <person name="Pelletier E."/>
            <person name="Niang G."/>
            <person name="Scheremetjew M."/>
            <person name="Finn R."/>
            <person name="Kale V."/>
            <person name="Holt S."/>
            <person name="Cochrane G."/>
            <person name="Meng A."/>
            <person name="Brown T."/>
            <person name="Cohen L."/>
        </authorList>
    </citation>
    <scope>NUCLEOTIDE SEQUENCE</scope>
    <source>
        <strain evidence="2">CCMP1320</strain>
    </source>
</reference>
<evidence type="ECO:0000313" key="2">
    <source>
        <dbReference type="EMBL" id="CAE0490849.1"/>
    </source>
</evidence>
<dbReference type="EMBL" id="HBIP01010585">
    <property type="protein sequence ID" value="CAE0490849.1"/>
    <property type="molecule type" value="Transcribed_RNA"/>
</dbReference>